<keyword evidence="5 15" id="KW-0808">Transferase</keyword>
<dbReference type="HOGENOM" id="CLU_012312_2_0_6"/>
<dbReference type="CDD" id="cd00212">
    <property type="entry name" value="PTS_IIB_glc"/>
    <property type="match status" value="1"/>
</dbReference>
<dbReference type="GO" id="GO:0015771">
    <property type="term" value="P:trehalose transport"/>
    <property type="evidence" value="ECO:0007669"/>
    <property type="project" value="TreeGrafter"/>
</dbReference>
<feature type="transmembrane region" description="Helical" evidence="12">
    <location>
        <begin position="359"/>
        <end position="380"/>
    </location>
</feature>
<feature type="transmembrane region" description="Helical" evidence="12">
    <location>
        <begin position="276"/>
        <end position="301"/>
    </location>
</feature>
<dbReference type="Pfam" id="PF02378">
    <property type="entry name" value="PTS_EIIC"/>
    <property type="match status" value="1"/>
</dbReference>
<evidence type="ECO:0000313" key="15">
    <source>
        <dbReference type="EMBL" id="EHM46220.1"/>
    </source>
</evidence>
<feature type="transmembrane region" description="Helical" evidence="12">
    <location>
        <begin position="387"/>
        <end position="410"/>
    </location>
</feature>
<dbReference type="GO" id="GO:0090589">
    <property type="term" value="F:protein-phosphocysteine-trehalose phosphotransferase system transporter activity"/>
    <property type="evidence" value="ECO:0007669"/>
    <property type="project" value="TreeGrafter"/>
</dbReference>
<dbReference type="GO" id="GO:0016301">
    <property type="term" value="F:kinase activity"/>
    <property type="evidence" value="ECO:0007669"/>
    <property type="project" value="UniProtKB-KW"/>
</dbReference>
<keyword evidence="9 12" id="KW-1133">Transmembrane helix</keyword>
<evidence type="ECO:0000313" key="16">
    <source>
        <dbReference type="Proteomes" id="UP000005959"/>
    </source>
</evidence>
<evidence type="ECO:0000256" key="1">
    <source>
        <dbReference type="ARBA" id="ARBA00004651"/>
    </source>
</evidence>
<feature type="domain" description="PTS EIIC type-1" evidence="14">
    <location>
        <begin position="113"/>
        <end position="466"/>
    </location>
</feature>
<dbReference type="Proteomes" id="UP000005959">
    <property type="component" value="Unassembled WGS sequence"/>
</dbReference>
<dbReference type="PANTHER" id="PTHR30175:SF1">
    <property type="entry name" value="PTS SYSTEM ARBUTIN-, CELLOBIOSE-, AND SALICIN-SPECIFIC EIIBC COMPONENT-RELATED"/>
    <property type="match status" value="1"/>
</dbReference>
<dbReference type="InterPro" id="IPR050558">
    <property type="entry name" value="PTS_Sugar-Specific_Components"/>
</dbReference>
<evidence type="ECO:0000256" key="2">
    <source>
        <dbReference type="ARBA" id="ARBA00022448"/>
    </source>
</evidence>
<dbReference type="InterPro" id="IPR018113">
    <property type="entry name" value="PTrfase_EIIB_Cys"/>
</dbReference>
<dbReference type="InterPro" id="IPR036878">
    <property type="entry name" value="Glu_permease_IIB"/>
</dbReference>
<reference evidence="15 16" key="1">
    <citation type="submission" date="2011-08" db="EMBL/GenBank/DDBJ databases">
        <authorList>
            <person name="Weinstock G."/>
            <person name="Sodergren E."/>
            <person name="Clifton S."/>
            <person name="Fulton L."/>
            <person name="Fulton B."/>
            <person name="Courtney L."/>
            <person name="Fronick C."/>
            <person name="Harrison M."/>
            <person name="Strong C."/>
            <person name="Farmer C."/>
            <person name="Delahaunty K."/>
            <person name="Markovic C."/>
            <person name="Hall O."/>
            <person name="Minx P."/>
            <person name="Tomlinson C."/>
            <person name="Mitreva M."/>
            <person name="Hou S."/>
            <person name="Chen J."/>
            <person name="Wollam A."/>
            <person name="Pepin K.H."/>
            <person name="Johnson M."/>
            <person name="Bhonagiri V."/>
            <person name="Zhang X."/>
            <person name="Suruliraj S."/>
            <person name="Warren W."/>
            <person name="Chinwalla A."/>
            <person name="Mardis E.R."/>
            <person name="Wilson R.K."/>
        </authorList>
    </citation>
    <scope>NUCLEOTIDE SEQUENCE [LARGE SCALE GENOMIC DNA]</scope>
    <source>
        <strain evidence="15 16">ATCC 51873</strain>
    </source>
</reference>
<dbReference type="Pfam" id="PF00367">
    <property type="entry name" value="PTS_EIIB"/>
    <property type="match status" value="1"/>
</dbReference>
<keyword evidence="10 12" id="KW-0472">Membrane</keyword>
<proteinExistence type="predicted"/>
<evidence type="ECO:0000256" key="5">
    <source>
        <dbReference type="ARBA" id="ARBA00022679"/>
    </source>
</evidence>
<keyword evidence="4" id="KW-0762">Sugar transport</keyword>
<dbReference type="PROSITE" id="PS51098">
    <property type="entry name" value="PTS_EIIB_TYPE_1"/>
    <property type="match status" value="1"/>
</dbReference>
<dbReference type="InterPro" id="IPR013013">
    <property type="entry name" value="PTS_EIIC_1"/>
</dbReference>
<evidence type="ECO:0000256" key="7">
    <source>
        <dbReference type="ARBA" id="ARBA00022692"/>
    </source>
</evidence>
<feature type="transmembrane region" description="Helical" evidence="12">
    <location>
        <begin position="430"/>
        <end position="455"/>
    </location>
</feature>
<dbReference type="PANTHER" id="PTHR30175">
    <property type="entry name" value="PHOSPHOTRANSFERASE SYSTEM TRANSPORT PROTEIN"/>
    <property type="match status" value="1"/>
</dbReference>
<evidence type="ECO:0000259" key="13">
    <source>
        <dbReference type="PROSITE" id="PS51098"/>
    </source>
</evidence>
<evidence type="ECO:0000256" key="10">
    <source>
        <dbReference type="ARBA" id="ARBA00023136"/>
    </source>
</evidence>
<accession>G9Y391</accession>
<evidence type="ECO:0000256" key="12">
    <source>
        <dbReference type="SAM" id="Phobius"/>
    </source>
</evidence>
<dbReference type="PATRIC" id="fig|1002364.3.peg.939"/>
<dbReference type="GO" id="GO:0008982">
    <property type="term" value="F:protein-N(PI)-phosphohistidine-sugar phosphotransferase activity"/>
    <property type="evidence" value="ECO:0007669"/>
    <property type="project" value="InterPro"/>
</dbReference>
<keyword evidence="6" id="KW-0598">Phosphotransferase system</keyword>
<dbReference type="InterPro" id="IPR001996">
    <property type="entry name" value="PTS_IIB_1"/>
</dbReference>
<feature type="transmembrane region" description="Helical" evidence="12">
    <location>
        <begin position="244"/>
        <end position="264"/>
    </location>
</feature>
<feature type="transmembrane region" description="Helical" evidence="12">
    <location>
        <begin position="322"/>
        <end position="347"/>
    </location>
</feature>
<evidence type="ECO:0000256" key="11">
    <source>
        <dbReference type="PROSITE-ProRule" id="PRU00421"/>
    </source>
</evidence>
<sequence>MGKYSEMSRLALEYLGGIGNINHVTHCATRLRIDVVRTSIINMEALKKLSGCAGVINKQHQIQIIIGPNVNDAYNDFIDVSKWKEGGNVGEKVEEEDNDTPHNTTYYLNKFGNFVAPIFMPVVPAMIVGGMILAIRNLLMNYFGMDINSGTANVLLSIFQAGFTFLPIYIGYTLASQLKMQPIMGALLGAVLLTERINGVPGLSFLGIDIPQVSYDSTILPVILGVFFMFYVDKILKKIIPEYLIYFVKPLLTIAIVVPVQLIILGPFGTLLSDTIGNFCIWLGDALGFISQPILAAVYPYMVMLGIDKAISPISIHLIATVGYNSVTGTMGFISNLCIGATALAVATSVRNDKAKKGLFASFGVTALCGVTEPAFYGCLISRPKVLIGTAMGAISGGLVAGILGLRTYVEGGCPGLLTFLFFVDKSGSLHYVFIAAIVAAVSISVTFVTTRIVLTVETKSKLKDKNSSMIKAS</sequence>
<feature type="transmembrane region" description="Helical" evidence="12">
    <location>
        <begin position="214"/>
        <end position="232"/>
    </location>
</feature>
<feature type="transmembrane region" description="Helical" evidence="12">
    <location>
        <begin position="114"/>
        <end position="135"/>
    </location>
</feature>
<comment type="caution">
    <text evidence="15">The sequence shown here is derived from an EMBL/GenBank/DDBJ whole genome shotgun (WGS) entry which is preliminary data.</text>
</comment>
<evidence type="ECO:0000256" key="4">
    <source>
        <dbReference type="ARBA" id="ARBA00022597"/>
    </source>
</evidence>
<feature type="domain" description="PTS EIIB type-1" evidence="13">
    <location>
        <begin position="5"/>
        <end position="87"/>
    </location>
</feature>
<dbReference type="InterPro" id="IPR003352">
    <property type="entry name" value="PTS_EIIC"/>
</dbReference>
<dbReference type="PROSITE" id="PS51103">
    <property type="entry name" value="PTS_EIIC_TYPE_1"/>
    <property type="match status" value="1"/>
</dbReference>
<organism evidence="15 16">
    <name type="scientific">Hafnia alvei ATCC 51873</name>
    <dbReference type="NCBI Taxonomy" id="1002364"/>
    <lineage>
        <taxon>Bacteria</taxon>
        <taxon>Pseudomonadati</taxon>
        <taxon>Pseudomonadota</taxon>
        <taxon>Gammaproteobacteria</taxon>
        <taxon>Enterobacterales</taxon>
        <taxon>Hafniaceae</taxon>
        <taxon>Hafnia</taxon>
    </lineage>
</organism>
<keyword evidence="2" id="KW-0813">Transport</keyword>
<comment type="subcellular location">
    <subcellularLocation>
        <location evidence="1">Cell membrane</location>
        <topology evidence="1">Multi-pass membrane protein</topology>
    </subcellularLocation>
</comment>
<keyword evidence="8" id="KW-0418">Kinase</keyword>
<feature type="transmembrane region" description="Helical" evidence="12">
    <location>
        <begin position="155"/>
        <end position="175"/>
    </location>
</feature>
<evidence type="ECO:0000259" key="14">
    <source>
        <dbReference type="PROSITE" id="PS51103"/>
    </source>
</evidence>
<gene>
    <name evidence="15" type="ORF">HMPREF0454_01016</name>
</gene>
<evidence type="ECO:0000256" key="6">
    <source>
        <dbReference type="ARBA" id="ARBA00022683"/>
    </source>
</evidence>
<dbReference type="Gene3D" id="3.30.1360.60">
    <property type="entry name" value="Glucose permease domain IIB"/>
    <property type="match status" value="1"/>
</dbReference>
<name>G9Y391_HAFAL</name>
<evidence type="ECO:0000256" key="9">
    <source>
        <dbReference type="ARBA" id="ARBA00022989"/>
    </source>
</evidence>
<evidence type="ECO:0000256" key="8">
    <source>
        <dbReference type="ARBA" id="ARBA00022777"/>
    </source>
</evidence>
<feature type="active site" description="Phosphocysteine intermediate; for EIIB activity" evidence="11">
    <location>
        <position position="27"/>
    </location>
</feature>
<dbReference type="GO" id="GO:0009401">
    <property type="term" value="P:phosphoenolpyruvate-dependent sugar phosphotransferase system"/>
    <property type="evidence" value="ECO:0007669"/>
    <property type="project" value="UniProtKB-KW"/>
</dbReference>
<dbReference type="RefSeq" id="WP_004090808.1">
    <property type="nucleotide sequence ID" value="NZ_JH417493.1"/>
</dbReference>
<dbReference type="EMBL" id="AGCI01000014">
    <property type="protein sequence ID" value="EHM46220.1"/>
    <property type="molecule type" value="Genomic_DNA"/>
</dbReference>
<dbReference type="GO" id="GO:0005886">
    <property type="term" value="C:plasma membrane"/>
    <property type="evidence" value="ECO:0007669"/>
    <property type="project" value="UniProtKB-SubCell"/>
</dbReference>
<evidence type="ECO:0000256" key="3">
    <source>
        <dbReference type="ARBA" id="ARBA00022475"/>
    </source>
</evidence>
<dbReference type="SUPFAM" id="SSF55604">
    <property type="entry name" value="Glucose permease domain IIB"/>
    <property type="match status" value="1"/>
</dbReference>
<protein>
    <submittedName>
        <fullName evidence="15">Phosphotransferase system, EIIC</fullName>
    </submittedName>
</protein>
<keyword evidence="7 12" id="KW-0812">Transmembrane</keyword>
<dbReference type="AlphaFoldDB" id="G9Y391"/>
<keyword evidence="3" id="KW-1003">Cell membrane</keyword>